<evidence type="ECO:0000313" key="2">
    <source>
        <dbReference type="EMBL" id="AST90791.1"/>
    </source>
</evidence>
<dbReference type="RefSeq" id="WP_066419743.1">
    <property type="nucleotide sequence ID" value="NZ_CP018866.1"/>
</dbReference>
<accession>A0A223KMR6</accession>
<name>A0A223KMR6_9BACI</name>
<gene>
    <name evidence="2" type="ORF">BC6307_05580</name>
</gene>
<evidence type="ECO:0000313" key="3">
    <source>
        <dbReference type="Proteomes" id="UP000215224"/>
    </source>
</evidence>
<keyword evidence="1" id="KW-0472">Membrane</keyword>
<feature type="transmembrane region" description="Helical" evidence="1">
    <location>
        <begin position="7"/>
        <end position="27"/>
    </location>
</feature>
<sequence length="129" mass="14297">MNLFIRIIEILLGTIFLGAGLNGYVVLFGYEPFAPTSPAAMEFLGEGYFLALEKGVEIVAGILLIVRKYVPLALTALASIIINIVAFHIFVDSDLLLLALFITLLEGILVWYYRDNFKGLLESTVKQKN</sequence>
<dbReference type="AlphaFoldDB" id="A0A223KMR6"/>
<dbReference type="STRING" id="1314751.GCA_001591425_03824"/>
<evidence type="ECO:0000256" key="1">
    <source>
        <dbReference type="SAM" id="Phobius"/>
    </source>
</evidence>
<evidence type="ECO:0008006" key="4">
    <source>
        <dbReference type="Google" id="ProtNLM"/>
    </source>
</evidence>
<dbReference type="EMBL" id="CP018866">
    <property type="protein sequence ID" value="AST90791.1"/>
    <property type="molecule type" value="Genomic_DNA"/>
</dbReference>
<keyword evidence="1" id="KW-0812">Transmembrane</keyword>
<organism evidence="2 3">
    <name type="scientific">Sutcliffiella cohnii</name>
    <dbReference type="NCBI Taxonomy" id="33932"/>
    <lineage>
        <taxon>Bacteria</taxon>
        <taxon>Bacillati</taxon>
        <taxon>Bacillota</taxon>
        <taxon>Bacilli</taxon>
        <taxon>Bacillales</taxon>
        <taxon>Bacillaceae</taxon>
        <taxon>Sutcliffiella</taxon>
    </lineage>
</organism>
<dbReference type="KEGG" id="bcoh:BC6307_05580"/>
<keyword evidence="3" id="KW-1185">Reference proteome</keyword>
<reference evidence="2 3" key="1">
    <citation type="submission" date="2016-12" db="EMBL/GenBank/DDBJ databases">
        <title>The whole genome sequencing and assembly of Bacillus cohnii DSM 6307T strain.</title>
        <authorList>
            <person name="Lee Y.-J."/>
            <person name="Yi H."/>
            <person name="Bahn Y.-S."/>
            <person name="Kim J.F."/>
            <person name="Lee D.-W."/>
        </authorList>
    </citation>
    <scope>NUCLEOTIDE SEQUENCE [LARGE SCALE GENOMIC DNA]</scope>
    <source>
        <strain evidence="2 3">DSM 6307</strain>
    </source>
</reference>
<feature type="transmembrane region" description="Helical" evidence="1">
    <location>
        <begin position="72"/>
        <end position="90"/>
    </location>
</feature>
<feature type="transmembrane region" description="Helical" evidence="1">
    <location>
        <begin position="47"/>
        <end position="65"/>
    </location>
</feature>
<dbReference type="Proteomes" id="UP000215224">
    <property type="component" value="Chromosome"/>
</dbReference>
<protein>
    <recommendedName>
        <fullName evidence="4">DoxX family protein</fullName>
    </recommendedName>
</protein>
<keyword evidence="1" id="KW-1133">Transmembrane helix</keyword>
<proteinExistence type="predicted"/>
<feature type="transmembrane region" description="Helical" evidence="1">
    <location>
        <begin position="96"/>
        <end position="113"/>
    </location>
</feature>